<sequence>MNSNLLLPDKNLRMQREQWKWTQMTLIKTHCKPGNKQCQHWRTNSQTTREGWQMLCPGKKWILNLLTRLGLNLMTTSRRDQALGMEMSLM</sequence>
<reference evidence="1" key="1">
    <citation type="submission" date="2019-12" db="EMBL/GenBank/DDBJ databases">
        <authorList>
            <person name="Kunec D."/>
            <person name="Groenke N."/>
            <person name="Trimpert J."/>
            <person name="Binder F."/>
            <person name="Osterrieder N."/>
            <person name="Ulrich R.G."/>
        </authorList>
    </citation>
    <scope>NUCLEOTIDE SEQUENCE</scope>
    <source>
        <strain evidence="1">Sotkamo</strain>
    </source>
</reference>
<dbReference type="Proteomes" id="UP001366487">
    <property type="component" value="Genome"/>
</dbReference>
<dbReference type="RefSeq" id="YP_004928150.1">
    <property type="nucleotide sequence ID" value="NC_005224.1"/>
</dbReference>
<accession>A0A7L7T9J6</accession>
<proteinExistence type="predicted"/>
<organism evidence="1 2">
    <name type="scientific">Orthohantavirus puumalaense</name>
    <dbReference type="NCBI Taxonomy" id="3052493"/>
    <lineage>
        <taxon>Viruses</taxon>
        <taxon>Riboviria</taxon>
        <taxon>Orthornavirae</taxon>
        <taxon>Negarnaviricota</taxon>
        <taxon>Polyploviricotina</taxon>
        <taxon>Bunyaviricetes</taxon>
        <taxon>Elliovirales</taxon>
        <taxon>Hantaviridae</taxon>
        <taxon>Mammantavirinae</taxon>
        <taxon>Orthohantavirus</taxon>
    </lineage>
</organism>
<dbReference type="EMBL" id="MN832784">
    <property type="protein sequence ID" value="QOC68551.1"/>
    <property type="molecule type" value="Viral_cRNA"/>
</dbReference>
<name>A0A7L7T9J6_9VIRU</name>
<evidence type="ECO:0000313" key="2">
    <source>
        <dbReference type="Proteomes" id="UP001366487"/>
    </source>
</evidence>
<dbReference type="GeneID" id="11293625"/>
<protein>
    <submittedName>
        <fullName evidence="1">Small non-structural protein</fullName>
    </submittedName>
</protein>
<dbReference type="OrthoDB" id="28967at10239"/>
<dbReference type="KEGG" id="vg:11293625"/>
<evidence type="ECO:0000313" key="1">
    <source>
        <dbReference type="EMBL" id="QOC68551.1"/>
    </source>
</evidence>